<dbReference type="GO" id="GO:0004315">
    <property type="term" value="F:3-oxoacyl-[acyl-carrier-protein] synthase activity"/>
    <property type="evidence" value="ECO:0007669"/>
    <property type="project" value="InterPro"/>
</dbReference>
<dbReference type="PANTHER" id="PTHR43775">
    <property type="entry name" value="FATTY ACID SYNTHASE"/>
    <property type="match status" value="1"/>
</dbReference>
<keyword evidence="6" id="KW-0511">Multifunctional enzyme</keyword>
<dbReference type="CDD" id="cd00833">
    <property type="entry name" value="PKS"/>
    <property type="match status" value="1"/>
</dbReference>
<dbReference type="GO" id="GO:0044550">
    <property type="term" value="P:secondary metabolite biosynthetic process"/>
    <property type="evidence" value="ECO:0007669"/>
    <property type="project" value="UniProtKB-ARBA"/>
</dbReference>
<sequence>MSPLNKESNEPIAIVGLGCRFPGAKSQSQLWDLLCKPRDIAKKIDRFNTDRFYHPDGSHHGTTNVKEAYFLDDDVSQFDSAFFGIPPAEASAMDPQHRILMETVYESLEDSGMTIPELQGSDTAVYVGIMCMDYYILHGLDYNSIPTYNPTGIANGNASARIAYYFDWHGPCMTIDTACSSSLVAVHLAVQALRAGTSRVAVAAGSNLLISPLGFISESKLKMLSPTGRCRMWDEAADGYSRGEGVAALVLKTLSAALADGDHIECVIRETGLNQDGRTKGITMPSGAAQAALIRDTYARAGLDLHDKTHRPQYFEAHGTGTPAGDPQEAEGIDTAFYSYSDPDTAENTLLVGSIKTVIGHTEGTAGIAGIIKACLAIKYGSIPPNLHLQKLSPSIKPFYKQLELVTSLKPWPNIPIGTPRRASVNSFGFGGTNAHAILESYEHLDYTSDNFVFDHEMITSERICSIMPFVFSAPSQNSLQAILESYKIYLQTPKVKDLRSLAYTLACRRSSFSHKAFFTSVNQPDLISKIEEAIASGVDKSSTYSVSAIDRRPSTLAIFTGQGAQWPKMGLNLIQASSLARRIIHELDDALISLPEADRPNWTIMAELERGSGESRLGEAAIAQPLVAAVQILLVNLLRLAGVVLLVGHSSGEIAAAYASGFISQSDAIRIVSLFYFPSFTLRSVLNWESEPYRTVYSWNWARHLLNDDSCSSKHTKAGAMLVVGTSLEDAEELCNLEDFKGRIVVAASNSATSITVSGDVEAVEHAHIIFQEEGKFSRILRVDKAYHSHHMKPAAEPFLESLRACEIAVSARDSSKHYPAWFSSVRPRGEAMSRNDALNGQYWVDNLNSRVSFSQALETAIYYGLNDAVDLVIEVGPHPSLKSPATETIERIMGTTVPYTGTLARGHDDVQALSTSLGFVWIHGGEVEFEKLQNSFHADGGRHGTITLLKDLPTFPWSHDRQLWSESRYGILGRQERGQFHDLLGTRTPDGTDEEWRWRNVLIPKDLSWLPDHALQGQTVFPATGYIALAMEAGMQVAAAQAESQEREVVLLELTELNICKAIAVDGNGTETLVCLTRISRADEIIAAAFSCFSTVSKDAAARLILNATGEIQVQLGKVDPSLLSPRAPAPLGLVPVDPKYFYDEVDRIGYNYGPAFRGITTMNRKLGFCSGIIKVPPTKGAETQLLFHPGMLDAALQGMMCGFSSPGDRRLWALHAPSTFKSISLVPSLCGANTTEQVQFDTLITQCPPGQNRLTGDVEVFQGDEMGFKSISIEGATFIPFTEANQSNDIDLFSHTVWDVEDPDGSLVLDEYRATKSEVHAAMDAERVAYYYLRTIQQSITAEERFALDIPTHLQMQLDFADHVCNQVRLGDHPYINVDWDADTCDGIQAIIQRYNRNDPDFILIKAAGENLPGVIRGQTTYLEHLTKEKRLENYYKDGLGLVQLDRQIGEMVKQISHRYPQMNILEIGAGTGSATEQILSRLSTDFMLYTFTDISGGYLEKAQDDFSAFKARIIFKTLDISSDPVEQGFSAGSYDLVVAANVLHATSDIGSATRNVRKLLRPGGYLVLMEVTDTNPIRHSLIFGGLPGWWRERANQTQFKCVSLDQWDEVLLKSGFSGIETSTPVLDPVVMPGSIIVSRATDKDVATLTDPLNLGIMTVRDKLDKASNLSRTVVIIGGNRKNVTDYLVSHLVQRLQPYHCGSHLQGGIIHARSWEELELKTISGKEPYSVISLSDLDLPFWNGITHDRFEKLKAVLLGAGCLLWATWGSDGDNPDGAMTQGFFRCLHHELPETPLQIIDFEKFPNDTVTRDCRSQSEVLAGRLLRLELTATQYKSRAMGYMTADEDGHGKGSLLWTLEPEIRVRQGRSLIPRLYPDTERNLRYNAIKRDILQEVDLDKAIVTVHWDSHKNKYATREEVEQSTVPHISGHRRVRVTSSLLASVHFGAVGRLFCSLAIDLDTAEQVLVASTKRSSAMSVPEDCTVIVEMGRGIDAQYLSFLSGYLLSRYVVSLVSPGATLVAYDVDPGLGSLLSRQLTDKRCKVLFIESSVSTTSKNVLVQSRRNRIIVHPRIMDRQLRNLLPIDAAIYIDFSRIPSSGSRKNLSDSSSLGNRIASLLPELCSKHNASLVIARESLVEPSMVAEHLDTVKQILHDANEFASAQLNGVPDGMPLRMVSVSDLVLKDNHDEDEQQQDLKSIIHWPAKVPVRVQPMDHRKDLFVGDKTYWLIGLAGNMGRSLCEFMAQHGARHVVLTSRNPMVDKQWIESLRRQWGLTVAVLKGDVSSRGDIRRVHREIMATMPPTAGVANGTLVLRDKGLVNMDLDTFHENTRCKVEGSMYLDEIFSDNTLDWKFIAFSSIVAIVGNMGQMAYSAANTFMKALVSQRRKRGLAGSSIDVSHILGVGYVERELMAMPTQQARDHAVRLMNHSGTIVMSEPDLHQLFAEAIIAGRPSSSNNSGPEIVTGIKTVSRDELSEVIWKNQIRLSHFIRHSQTSTAPASGSATRAETASIKERLETTRDDGEFREIIQSRITICDFYRLESRKGSLLTCFVIDGLINKLKSGMMSGEGNLSVTTSLVDLGVDSLVAVEVRTWFSQEIGFDVGVLKILSGVSIEDLVDDAVQSLLSHIGDRRASESESSASSDSTMQSDDSAVLGELLSPVTTYDSGQQVKSEQ</sequence>
<dbReference type="InterPro" id="IPR042104">
    <property type="entry name" value="PKS_dehydratase_sf"/>
</dbReference>
<dbReference type="PANTHER" id="PTHR43775:SF20">
    <property type="entry name" value="HYBRID PKS-NRPS SYNTHETASE APDA"/>
    <property type="match status" value="1"/>
</dbReference>
<protein>
    <submittedName>
        <fullName evidence="12">Uncharacterized protein</fullName>
    </submittedName>
</protein>
<keyword evidence="1" id="KW-0596">Phosphopantetheine</keyword>
<dbReference type="InterPro" id="IPR049552">
    <property type="entry name" value="PKS_DH_N"/>
</dbReference>
<evidence type="ECO:0000259" key="11">
    <source>
        <dbReference type="PROSITE" id="PS52019"/>
    </source>
</evidence>
<comment type="caution">
    <text evidence="12">The sequence shown here is derived from an EMBL/GenBank/DDBJ whole genome shotgun (WGS) entry which is preliminary data.</text>
</comment>
<dbReference type="InterPro" id="IPR032821">
    <property type="entry name" value="PKS_assoc"/>
</dbReference>
<dbReference type="InterPro" id="IPR036736">
    <property type="entry name" value="ACP-like_sf"/>
</dbReference>
<dbReference type="Gene3D" id="3.10.129.110">
    <property type="entry name" value="Polyketide synthase dehydratase"/>
    <property type="match status" value="1"/>
</dbReference>
<evidence type="ECO:0000256" key="2">
    <source>
        <dbReference type="ARBA" id="ARBA00022553"/>
    </source>
</evidence>
<dbReference type="InterPro" id="IPR057326">
    <property type="entry name" value="KR_dom"/>
</dbReference>
<evidence type="ECO:0000256" key="4">
    <source>
        <dbReference type="ARBA" id="ARBA00022679"/>
    </source>
</evidence>
<dbReference type="EMBL" id="JAUJFL010000006">
    <property type="protein sequence ID" value="KAK2601340.1"/>
    <property type="molecule type" value="Genomic_DNA"/>
</dbReference>
<dbReference type="InterPro" id="IPR016039">
    <property type="entry name" value="Thiolase-like"/>
</dbReference>
<dbReference type="InterPro" id="IPR036291">
    <property type="entry name" value="NAD(P)-bd_dom_sf"/>
</dbReference>
<keyword evidence="13" id="KW-1185">Reference proteome</keyword>
<dbReference type="SUPFAM" id="SSF53901">
    <property type="entry name" value="Thiolase-like"/>
    <property type="match status" value="1"/>
</dbReference>
<feature type="region of interest" description="N-terminal hotdog fold" evidence="7">
    <location>
        <begin position="983"/>
        <end position="1121"/>
    </location>
</feature>
<dbReference type="Pfam" id="PF21089">
    <property type="entry name" value="PKS_DH_N"/>
    <property type="match status" value="1"/>
</dbReference>
<dbReference type="SUPFAM" id="SSF51735">
    <property type="entry name" value="NAD(P)-binding Rossmann-fold domains"/>
    <property type="match status" value="1"/>
</dbReference>
<dbReference type="SMART" id="SM00827">
    <property type="entry name" value="PKS_AT"/>
    <property type="match status" value="1"/>
</dbReference>
<dbReference type="GO" id="GO:0016491">
    <property type="term" value="F:oxidoreductase activity"/>
    <property type="evidence" value="ECO:0007669"/>
    <property type="project" value="UniProtKB-KW"/>
</dbReference>
<dbReference type="Gene3D" id="3.40.47.10">
    <property type="match status" value="1"/>
</dbReference>
<dbReference type="Gene3D" id="3.40.366.10">
    <property type="entry name" value="Malonyl-Coenzyme A Acyl Carrier Protein, domain 2"/>
    <property type="match status" value="2"/>
</dbReference>
<evidence type="ECO:0000259" key="9">
    <source>
        <dbReference type="PROSITE" id="PS50075"/>
    </source>
</evidence>
<dbReference type="SUPFAM" id="SSF52151">
    <property type="entry name" value="FabD/lysophospholipase-like"/>
    <property type="match status" value="1"/>
</dbReference>
<feature type="compositionally biased region" description="Low complexity" evidence="8">
    <location>
        <begin position="2638"/>
        <end position="2652"/>
    </location>
</feature>
<evidence type="ECO:0000256" key="3">
    <source>
        <dbReference type="ARBA" id="ARBA00022603"/>
    </source>
</evidence>
<dbReference type="Proteomes" id="UP001265746">
    <property type="component" value="Unassembled WGS sequence"/>
</dbReference>
<dbReference type="InterPro" id="IPR016036">
    <property type="entry name" value="Malonyl_transacylase_ACP-bd"/>
</dbReference>
<evidence type="ECO:0000313" key="13">
    <source>
        <dbReference type="Proteomes" id="UP001265746"/>
    </source>
</evidence>
<dbReference type="InterPro" id="IPR029063">
    <property type="entry name" value="SAM-dependent_MTases_sf"/>
</dbReference>
<dbReference type="SUPFAM" id="SSF55048">
    <property type="entry name" value="Probable ACP-binding domain of malonyl-CoA ACP transacylase"/>
    <property type="match status" value="1"/>
</dbReference>
<proteinExistence type="predicted"/>
<dbReference type="SMART" id="SM00822">
    <property type="entry name" value="PKS_KR"/>
    <property type="match status" value="1"/>
</dbReference>
<dbReference type="InterPro" id="IPR020841">
    <property type="entry name" value="PKS_Beta-ketoAc_synthase_dom"/>
</dbReference>
<dbReference type="SMART" id="SM00826">
    <property type="entry name" value="PKS_DH"/>
    <property type="match status" value="1"/>
</dbReference>
<evidence type="ECO:0000259" key="10">
    <source>
        <dbReference type="PROSITE" id="PS52004"/>
    </source>
</evidence>
<evidence type="ECO:0000256" key="6">
    <source>
        <dbReference type="ARBA" id="ARBA00023268"/>
    </source>
</evidence>
<dbReference type="Pfam" id="PF08659">
    <property type="entry name" value="KR"/>
    <property type="match status" value="1"/>
</dbReference>
<dbReference type="GO" id="GO:0006633">
    <property type="term" value="P:fatty acid biosynthetic process"/>
    <property type="evidence" value="ECO:0007669"/>
    <property type="project" value="InterPro"/>
</dbReference>
<evidence type="ECO:0000313" key="12">
    <source>
        <dbReference type="EMBL" id="KAK2601340.1"/>
    </source>
</evidence>
<dbReference type="InterPro" id="IPR014031">
    <property type="entry name" value="Ketoacyl_synth_C"/>
</dbReference>
<dbReference type="Pfam" id="PF02801">
    <property type="entry name" value="Ketoacyl-synt_C"/>
    <property type="match status" value="1"/>
</dbReference>
<name>A0AAD9S7Y3_PHOAM</name>
<dbReference type="GO" id="GO:0031177">
    <property type="term" value="F:phosphopantetheine binding"/>
    <property type="evidence" value="ECO:0007669"/>
    <property type="project" value="InterPro"/>
</dbReference>
<keyword evidence="2" id="KW-0597">Phosphoprotein</keyword>
<gene>
    <name evidence="12" type="ORF">N8I77_010795</name>
</gene>
<dbReference type="Pfam" id="PF00698">
    <property type="entry name" value="Acyl_transf_1"/>
    <property type="match status" value="2"/>
</dbReference>
<organism evidence="12 13">
    <name type="scientific">Phomopsis amygdali</name>
    <name type="common">Fusicoccum amygdali</name>
    <dbReference type="NCBI Taxonomy" id="1214568"/>
    <lineage>
        <taxon>Eukaryota</taxon>
        <taxon>Fungi</taxon>
        <taxon>Dikarya</taxon>
        <taxon>Ascomycota</taxon>
        <taxon>Pezizomycotina</taxon>
        <taxon>Sordariomycetes</taxon>
        <taxon>Sordariomycetidae</taxon>
        <taxon>Diaporthales</taxon>
        <taxon>Diaporthaceae</taxon>
        <taxon>Diaporthe</taxon>
    </lineage>
</organism>
<evidence type="ECO:0000256" key="7">
    <source>
        <dbReference type="PROSITE-ProRule" id="PRU01363"/>
    </source>
</evidence>
<dbReference type="Pfam" id="PF00109">
    <property type="entry name" value="ketoacyl-synt"/>
    <property type="match status" value="1"/>
</dbReference>
<dbReference type="Gene3D" id="3.30.70.3290">
    <property type="match status" value="2"/>
</dbReference>
<dbReference type="CDD" id="cd02440">
    <property type="entry name" value="AdoMet_MTases"/>
    <property type="match status" value="1"/>
</dbReference>
<dbReference type="InterPro" id="IPR013217">
    <property type="entry name" value="Methyltransf_12"/>
</dbReference>
<dbReference type="InterPro" id="IPR009081">
    <property type="entry name" value="PP-bd_ACP"/>
</dbReference>
<dbReference type="SUPFAM" id="SSF53335">
    <property type="entry name" value="S-adenosyl-L-methionine-dependent methyltransferases"/>
    <property type="match status" value="1"/>
</dbReference>
<dbReference type="Pfam" id="PF16197">
    <property type="entry name" value="KAsynt_C_assoc"/>
    <property type="match status" value="1"/>
</dbReference>
<dbReference type="GO" id="GO:0032259">
    <property type="term" value="P:methylation"/>
    <property type="evidence" value="ECO:0007669"/>
    <property type="project" value="UniProtKB-KW"/>
</dbReference>
<dbReference type="PROSITE" id="PS50075">
    <property type="entry name" value="CARRIER"/>
    <property type="match status" value="1"/>
</dbReference>
<dbReference type="InterPro" id="IPR049900">
    <property type="entry name" value="PKS_mFAS_DH"/>
</dbReference>
<dbReference type="GO" id="GO:0008168">
    <property type="term" value="F:methyltransferase activity"/>
    <property type="evidence" value="ECO:0007669"/>
    <property type="project" value="UniProtKB-KW"/>
</dbReference>
<feature type="active site" description="Proton donor; for dehydratase activity" evidence="7">
    <location>
        <position position="1196"/>
    </location>
</feature>
<feature type="region of interest" description="C-terminal hotdog fold" evidence="7">
    <location>
        <begin position="1136"/>
        <end position="1290"/>
    </location>
</feature>
<dbReference type="InterPro" id="IPR006162">
    <property type="entry name" value="Ppantetheine_attach_site"/>
</dbReference>
<dbReference type="FunFam" id="3.40.47.10:FF:000019">
    <property type="entry name" value="Polyketide synthase type I"/>
    <property type="match status" value="1"/>
</dbReference>
<dbReference type="InterPro" id="IPR050091">
    <property type="entry name" value="PKS_NRPS_Biosynth_Enz"/>
</dbReference>
<reference evidence="12" key="1">
    <citation type="submission" date="2023-06" db="EMBL/GenBank/DDBJ databases">
        <authorList>
            <person name="Noh H."/>
        </authorList>
    </citation>
    <scope>NUCLEOTIDE SEQUENCE</scope>
    <source>
        <strain evidence="12">DUCC20226</strain>
    </source>
</reference>
<dbReference type="InterPro" id="IPR013968">
    <property type="entry name" value="PKS_KR"/>
</dbReference>
<dbReference type="Pfam" id="PF14765">
    <property type="entry name" value="PS-DH"/>
    <property type="match status" value="1"/>
</dbReference>
<feature type="domain" description="Ketosynthase family 3 (KS3)" evidence="10">
    <location>
        <begin position="9"/>
        <end position="441"/>
    </location>
</feature>
<evidence type="ECO:0000256" key="1">
    <source>
        <dbReference type="ARBA" id="ARBA00022450"/>
    </source>
</evidence>
<dbReference type="SMART" id="SM00823">
    <property type="entry name" value="PKS_PP"/>
    <property type="match status" value="1"/>
</dbReference>
<dbReference type="SMART" id="SM00825">
    <property type="entry name" value="PKS_KS"/>
    <property type="match status" value="1"/>
</dbReference>
<dbReference type="InterPro" id="IPR020807">
    <property type="entry name" value="PKS_DH"/>
</dbReference>
<dbReference type="InterPro" id="IPR014030">
    <property type="entry name" value="Ketoacyl_synth_N"/>
</dbReference>
<dbReference type="Gene3D" id="3.40.50.720">
    <property type="entry name" value="NAD(P)-binding Rossmann-like Domain"/>
    <property type="match status" value="1"/>
</dbReference>
<feature type="active site" description="Proton acceptor; for dehydratase activity" evidence="7">
    <location>
        <position position="1015"/>
    </location>
</feature>
<dbReference type="PROSITE" id="PS00606">
    <property type="entry name" value="KS3_1"/>
    <property type="match status" value="1"/>
</dbReference>
<dbReference type="GO" id="GO:0004312">
    <property type="term" value="F:fatty acid synthase activity"/>
    <property type="evidence" value="ECO:0007669"/>
    <property type="project" value="TreeGrafter"/>
</dbReference>
<dbReference type="PROSITE" id="PS52004">
    <property type="entry name" value="KS3_2"/>
    <property type="match status" value="1"/>
</dbReference>
<dbReference type="InterPro" id="IPR001227">
    <property type="entry name" value="Ac_transferase_dom_sf"/>
</dbReference>
<accession>A0AAD9S7Y3</accession>
<dbReference type="InterPro" id="IPR020806">
    <property type="entry name" value="PKS_PP-bd"/>
</dbReference>
<keyword evidence="4" id="KW-0808">Transferase</keyword>
<dbReference type="PROSITE" id="PS52019">
    <property type="entry name" value="PKS_MFAS_DH"/>
    <property type="match status" value="1"/>
</dbReference>
<dbReference type="Pfam" id="PF08242">
    <property type="entry name" value="Methyltransf_12"/>
    <property type="match status" value="1"/>
</dbReference>
<dbReference type="Pfam" id="PF00550">
    <property type="entry name" value="PP-binding"/>
    <property type="match status" value="1"/>
</dbReference>
<dbReference type="PROSITE" id="PS00012">
    <property type="entry name" value="PHOSPHOPANTETHEINE"/>
    <property type="match status" value="1"/>
</dbReference>
<keyword evidence="3" id="KW-0489">Methyltransferase</keyword>
<feature type="domain" description="Carrier" evidence="9">
    <location>
        <begin position="2550"/>
        <end position="2626"/>
    </location>
</feature>
<feature type="region of interest" description="Disordered" evidence="8">
    <location>
        <begin position="2633"/>
        <end position="2652"/>
    </location>
</feature>
<dbReference type="InterPro" id="IPR018201">
    <property type="entry name" value="Ketoacyl_synth_AS"/>
</dbReference>
<keyword evidence="5" id="KW-0560">Oxidoreductase</keyword>
<dbReference type="InterPro" id="IPR014043">
    <property type="entry name" value="Acyl_transferase_dom"/>
</dbReference>
<evidence type="ECO:0000256" key="8">
    <source>
        <dbReference type="SAM" id="MobiDB-lite"/>
    </source>
</evidence>
<dbReference type="InterPro" id="IPR049551">
    <property type="entry name" value="PKS_DH_C"/>
</dbReference>
<dbReference type="Gene3D" id="3.40.50.150">
    <property type="entry name" value="Vaccinia Virus protein VP39"/>
    <property type="match status" value="1"/>
</dbReference>
<feature type="domain" description="PKS/mFAS DH" evidence="11">
    <location>
        <begin position="983"/>
        <end position="1290"/>
    </location>
</feature>
<evidence type="ECO:0000256" key="5">
    <source>
        <dbReference type="ARBA" id="ARBA00023002"/>
    </source>
</evidence>
<dbReference type="SUPFAM" id="SSF47336">
    <property type="entry name" value="ACP-like"/>
    <property type="match status" value="1"/>
</dbReference>
<dbReference type="InterPro" id="IPR016035">
    <property type="entry name" value="Acyl_Trfase/lysoPLipase"/>
</dbReference>